<evidence type="ECO:0000259" key="3">
    <source>
        <dbReference type="Pfam" id="PF02538"/>
    </source>
</evidence>
<dbReference type="Pfam" id="PF02538">
    <property type="entry name" value="Hydantoinase_B"/>
    <property type="match status" value="1"/>
</dbReference>
<dbReference type="GO" id="GO:0006749">
    <property type="term" value="P:glutathione metabolic process"/>
    <property type="evidence" value="ECO:0007669"/>
    <property type="project" value="TreeGrafter"/>
</dbReference>
<dbReference type="Pfam" id="PF19278">
    <property type="entry name" value="Hydant_A_C"/>
    <property type="match status" value="1"/>
</dbReference>
<dbReference type="InterPro" id="IPR002821">
    <property type="entry name" value="Hydantoinase_A"/>
</dbReference>
<dbReference type="InterPro" id="IPR008040">
    <property type="entry name" value="Hydant_A_N"/>
</dbReference>
<evidence type="ECO:0000313" key="6">
    <source>
        <dbReference type="EMBL" id="KIZ15019.1"/>
    </source>
</evidence>
<dbReference type="Pfam" id="PF05378">
    <property type="entry name" value="Hydant_A_N"/>
    <property type="match status" value="1"/>
</dbReference>
<dbReference type="EMBL" id="JRKI01000036">
    <property type="protein sequence ID" value="KIZ15019.1"/>
    <property type="molecule type" value="Genomic_DNA"/>
</dbReference>
<comment type="similarity">
    <text evidence="1">Belongs to the oxoprolinase family.</text>
</comment>
<dbReference type="PATRIC" id="fig|1240678.4.peg.6345"/>
<feature type="domain" description="Hydantoinase/oxoprolinase N-terminal" evidence="4">
    <location>
        <begin position="7"/>
        <end position="185"/>
    </location>
</feature>
<keyword evidence="7" id="KW-1185">Reference proteome</keyword>
<dbReference type="GO" id="GO:0005829">
    <property type="term" value="C:cytosol"/>
    <property type="evidence" value="ECO:0007669"/>
    <property type="project" value="TreeGrafter"/>
</dbReference>
<dbReference type="AlphaFoldDB" id="A0A0D7CFH4"/>
<dbReference type="PANTHER" id="PTHR11365">
    <property type="entry name" value="5-OXOPROLINASE RELATED"/>
    <property type="match status" value="1"/>
</dbReference>
<dbReference type="Pfam" id="PF01968">
    <property type="entry name" value="Hydantoinase_A"/>
    <property type="match status" value="1"/>
</dbReference>
<feature type="domain" description="Hydantoinase B/oxoprolinase" evidence="3">
    <location>
        <begin position="694"/>
        <end position="1200"/>
    </location>
</feature>
<sequence length="1205" mass="128210">MTGRWEFWIDRGGTFTDVIGRRPDGRLVTAKLLSHHPERYRDAAVAGIRMMLGLGPDEPVPAERVSVVKMGTTVATNALLERTGEPTVLLITEGFRDALRIAYQNRPRIFDRRIVLPEALYERVIEVPERIGAHGETVRPLDTDTVRAALIRARADGLRSAAVVLLHGYRHADHEKAVAELARRAGFAQVSCSHEVSPLMKLVPRGDTTVVDAYLSPILGRYVDEIAAQLPGIRLMFLQSNGGLREAEHFRGKDAVLSGPAGGVVGMVRSAHEAGPGHDRIIGFDMGGTSTDVSHYAGEFERVFGNEVAGVRVRAPMMNIHTVAAGGGSVLHFDGRRYRVGPDSAGAVPGPACYRRGGPLTVTDANVMLGRIQPDHFPAVFGPDGDRPLDAGTVRTRFAALSSEIAAATGDDRGPEDVAAGFLDIAVLNMANAVKKISVQRGHDITRYTLTSFGGAGGQHACAVADALGITTVLVPPLAGVLSAYGIGVADATAMREQAVEAEFGRPGALERVHEVCEALARQTRRELLDDGVPDSSVTTRARVLIRYAGTDSTIGVPLADADTMAGDFLRAHRARYAFTMDKPLVAEAVSVEALGAAGGAAGHEVPFTERAGGLTPLATVRMYAQGRWRDTPLHGRTGLRPGDTLTGPAIIAEEDATTVLDPGWQAAVAERGHLLLSRVRERGGPAAVGTEADPVMLEVFNSLFMAIAEQMGVRLENTAHSVNIKERLDFSCALFDAEGNLIANAPHIPVHLGSMGESIKEVLRRRADDLRPGDVYAINDPYHGGTHLPDVTVVTPVFSTDGDELLFLVASRGHHAEIGGITPGSMPAFSGTIQEEGVLFDNWLLVRDGELRERETRELLASGPYPSRAPDANIADLRAQIAANEKGIEELRRMTEQFGLEVVRAYMRHVQDNAEDSVRRIIARLSDGSCRYETDSGAQIHVALTVDRAARSAVLDFAGTSPQQPGNANAPTSVVMAAVLYVFRTLVAEDIPLNSGCLKPVEVRIPPGSMLAPRFPAATVAGNVETSQAVTGALYAALGIQAEGSGTMNNLTFGNDRVQYYETVASGSGAGDGFDGADAVQTHMTNSRLTDPEVLEWRYPVRVDGFTVRNGSGGAGRWHGGCGAERRLRFLEPMTVALLSNHRRVPPYGMAGGSPGALGVNVVERADGSHEVLGGCDAAEVGEDDVLVIRTPGGGGYGPAEGTG</sequence>
<evidence type="ECO:0000256" key="1">
    <source>
        <dbReference type="ARBA" id="ARBA00010403"/>
    </source>
</evidence>
<feature type="domain" description="Hydantoinase A/oxoprolinase" evidence="2">
    <location>
        <begin position="205"/>
        <end position="494"/>
    </location>
</feature>
<evidence type="ECO:0000259" key="4">
    <source>
        <dbReference type="Pfam" id="PF05378"/>
    </source>
</evidence>
<dbReference type="Proteomes" id="UP000032458">
    <property type="component" value="Unassembled WGS sequence"/>
</dbReference>
<dbReference type="InterPro" id="IPR049517">
    <property type="entry name" value="ACX-like_C"/>
</dbReference>
<accession>A0A0D7CFH4</accession>
<dbReference type="RefSeq" id="WP_044367400.1">
    <property type="nucleotide sequence ID" value="NZ_JRKI01000036.1"/>
</dbReference>
<comment type="caution">
    <text evidence="6">The sequence shown here is derived from an EMBL/GenBank/DDBJ whole genome shotgun (WGS) entry which is preliminary data.</text>
</comment>
<gene>
    <name evidence="6" type="ORF">SNA_29655</name>
</gene>
<dbReference type="InterPro" id="IPR045079">
    <property type="entry name" value="Oxoprolinase-like"/>
</dbReference>
<proteinExistence type="inferred from homology"/>
<evidence type="ECO:0000259" key="2">
    <source>
        <dbReference type="Pfam" id="PF01968"/>
    </source>
</evidence>
<feature type="domain" description="Acetophenone carboxylase-like C-terminal" evidence="5">
    <location>
        <begin position="618"/>
        <end position="669"/>
    </location>
</feature>
<dbReference type="PANTHER" id="PTHR11365:SF23">
    <property type="entry name" value="HYPOTHETICAL 5-OXOPROLINASE (EUROFUNG)-RELATED"/>
    <property type="match status" value="1"/>
</dbReference>
<evidence type="ECO:0000313" key="7">
    <source>
        <dbReference type="Proteomes" id="UP000032458"/>
    </source>
</evidence>
<reference evidence="6 7" key="1">
    <citation type="submission" date="2014-09" db="EMBL/GenBank/DDBJ databases">
        <title>Draft genome sequence of Streptomyces natalensis ATCC 27448, producer of the antifungal pimaricin.</title>
        <authorList>
            <person name="Mendes M.V."/>
            <person name="Beites T."/>
            <person name="Pires S."/>
            <person name="Santos C.L."/>
            <person name="Moradas-Ferreira P."/>
        </authorList>
    </citation>
    <scope>NUCLEOTIDE SEQUENCE [LARGE SCALE GENOMIC DNA]</scope>
    <source>
        <strain evidence="6 7">ATCC 27448</strain>
    </source>
</reference>
<dbReference type="InterPro" id="IPR003692">
    <property type="entry name" value="Hydantoinase_B"/>
</dbReference>
<dbReference type="GO" id="GO:0017168">
    <property type="term" value="F:5-oxoprolinase (ATP-hydrolyzing) activity"/>
    <property type="evidence" value="ECO:0007669"/>
    <property type="project" value="TreeGrafter"/>
</dbReference>
<evidence type="ECO:0000259" key="5">
    <source>
        <dbReference type="Pfam" id="PF19278"/>
    </source>
</evidence>
<organism evidence="6 7">
    <name type="scientific">Streptomyces natalensis ATCC 27448</name>
    <dbReference type="NCBI Taxonomy" id="1240678"/>
    <lineage>
        <taxon>Bacteria</taxon>
        <taxon>Bacillati</taxon>
        <taxon>Actinomycetota</taxon>
        <taxon>Actinomycetes</taxon>
        <taxon>Kitasatosporales</taxon>
        <taxon>Streptomycetaceae</taxon>
        <taxon>Streptomyces</taxon>
    </lineage>
</organism>
<protein>
    <submittedName>
        <fullName evidence="6">5-oxoprolinase</fullName>
    </submittedName>
</protein>
<name>A0A0D7CFH4_9ACTN</name>